<gene>
    <name evidence="5" type="ORF">Q31b_04810</name>
</gene>
<dbReference type="RefSeq" id="WP_197170773.1">
    <property type="nucleotide sequence ID" value="NZ_SJPY01000001.1"/>
</dbReference>
<dbReference type="EMBL" id="SJPY01000001">
    <property type="protein sequence ID" value="TWU45309.1"/>
    <property type="molecule type" value="Genomic_DNA"/>
</dbReference>
<dbReference type="EC" id="3.1.2.-" evidence="5"/>
<dbReference type="AlphaFoldDB" id="A0A5C6EDK5"/>
<evidence type="ECO:0000313" key="6">
    <source>
        <dbReference type="Proteomes" id="UP000315471"/>
    </source>
</evidence>
<dbReference type="PROSITE" id="PS51770">
    <property type="entry name" value="HOTDOG_ACOT"/>
    <property type="match status" value="1"/>
</dbReference>
<accession>A0A5C6EDK5</accession>
<reference evidence="5 6" key="1">
    <citation type="submission" date="2019-02" db="EMBL/GenBank/DDBJ databases">
        <title>Deep-cultivation of Planctomycetes and their phenomic and genomic characterization uncovers novel biology.</title>
        <authorList>
            <person name="Wiegand S."/>
            <person name="Jogler M."/>
            <person name="Boedeker C."/>
            <person name="Pinto D."/>
            <person name="Vollmers J."/>
            <person name="Rivas-Marin E."/>
            <person name="Kohn T."/>
            <person name="Peeters S.H."/>
            <person name="Heuer A."/>
            <person name="Rast P."/>
            <person name="Oberbeckmann S."/>
            <person name="Bunk B."/>
            <person name="Jeske O."/>
            <person name="Meyerdierks A."/>
            <person name="Storesund J.E."/>
            <person name="Kallscheuer N."/>
            <person name="Luecker S."/>
            <person name="Lage O.M."/>
            <person name="Pohl T."/>
            <person name="Merkel B.J."/>
            <person name="Hornburger P."/>
            <person name="Mueller R.-W."/>
            <person name="Bruemmer F."/>
            <person name="Labrenz M."/>
            <person name="Spormann A.M."/>
            <person name="Op Den Camp H."/>
            <person name="Overmann J."/>
            <person name="Amann R."/>
            <person name="Jetten M.S.M."/>
            <person name="Mascher T."/>
            <person name="Medema M.H."/>
            <person name="Devos D.P."/>
            <person name="Kaster A.-K."/>
            <person name="Ovreas L."/>
            <person name="Rohde M."/>
            <person name="Galperin M.Y."/>
            <person name="Jogler C."/>
        </authorList>
    </citation>
    <scope>NUCLEOTIDE SEQUENCE [LARGE SCALE GENOMIC DNA]</scope>
    <source>
        <strain evidence="5 6">Q31b</strain>
    </source>
</reference>
<dbReference type="GO" id="GO:0052816">
    <property type="term" value="F:long-chain fatty acyl-CoA hydrolase activity"/>
    <property type="evidence" value="ECO:0007669"/>
    <property type="project" value="TreeGrafter"/>
</dbReference>
<protein>
    <submittedName>
        <fullName evidence="5">Putative acyl-CoA thioester hydrolase</fullName>
        <ecNumber evidence="5">3.1.2.-</ecNumber>
    </submittedName>
</protein>
<evidence type="ECO:0000259" key="4">
    <source>
        <dbReference type="PROSITE" id="PS51770"/>
    </source>
</evidence>
<keyword evidence="2 3" id="KW-0378">Hydrolase</keyword>
<name>A0A5C6EDK5_9BACT</name>
<evidence type="ECO:0000313" key="5">
    <source>
        <dbReference type="EMBL" id="TWU45309.1"/>
    </source>
</evidence>
<comment type="similarity">
    <text evidence="1">Belongs to the acyl coenzyme A hydrolase family.</text>
</comment>
<evidence type="ECO:0000256" key="3">
    <source>
        <dbReference type="PROSITE-ProRule" id="PRU01106"/>
    </source>
</evidence>
<dbReference type="GO" id="GO:0006637">
    <property type="term" value="P:acyl-CoA metabolic process"/>
    <property type="evidence" value="ECO:0007669"/>
    <property type="project" value="TreeGrafter"/>
</dbReference>
<proteinExistence type="inferred from homology"/>
<dbReference type="Gene3D" id="3.10.129.10">
    <property type="entry name" value="Hotdog Thioesterase"/>
    <property type="match status" value="1"/>
</dbReference>
<dbReference type="Proteomes" id="UP000315471">
    <property type="component" value="Unassembled WGS sequence"/>
</dbReference>
<comment type="caution">
    <text evidence="5">The sequence shown here is derived from an EMBL/GenBank/DDBJ whole genome shotgun (WGS) entry which is preliminary data.</text>
</comment>
<dbReference type="InterPro" id="IPR006683">
    <property type="entry name" value="Thioestr_dom"/>
</dbReference>
<keyword evidence="6" id="KW-1185">Reference proteome</keyword>
<dbReference type="PANTHER" id="PTHR11049:SF5">
    <property type="entry name" value="ACYL-COA THIOESTER HYDROLASE YCIA"/>
    <property type="match status" value="1"/>
</dbReference>
<dbReference type="InterPro" id="IPR029069">
    <property type="entry name" value="HotDog_dom_sf"/>
</dbReference>
<dbReference type="GO" id="GO:0005829">
    <property type="term" value="C:cytosol"/>
    <property type="evidence" value="ECO:0007669"/>
    <property type="project" value="TreeGrafter"/>
</dbReference>
<dbReference type="CDD" id="cd03442">
    <property type="entry name" value="BFIT_BACH"/>
    <property type="match status" value="1"/>
</dbReference>
<evidence type="ECO:0000256" key="1">
    <source>
        <dbReference type="ARBA" id="ARBA00010458"/>
    </source>
</evidence>
<dbReference type="PANTHER" id="PTHR11049">
    <property type="entry name" value="ACYL COENZYME A THIOESTER HYDROLASE"/>
    <property type="match status" value="1"/>
</dbReference>
<dbReference type="GO" id="GO:0009062">
    <property type="term" value="P:fatty acid catabolic process"/>
    <property type="evidence" value="ECO:0007669"/>
    <property type="project" value="TreeGrafter"/>
</dbReference>
<dbReference type="InterPro" id="IPR040170">
    <property type="entry name" value="Cytosol_ACT"/>
</dbReference>
<dbReference type="Pfam" id="PF03061">
    <property type="entry name" value="4HBT"/>
    <property type="match status" value="1"/>
</dbReference>
<organism evidence="5 6">
    <name type="scientific">Novipirellula aureliae</name>
    <dbReference type="NCBI Taxonomy" id="2527966"/>
    <lineage>
        <taxon>Bacteria</taxon>
        <taxon>Pseudomonadati</taxon>
        <taxon>Planctomycetota</taxon>
        <taxon>Planctomycetia</taxon>
        <taxon>Pirellulales</taxon>
        <taxon>Pirellulaceae</taxon>
        <taxon>Novipirellula</taxon>
    </lineage>
</organism>
<dbReference type="InterPro" id="IPR033120">
    <property type="entry name" value="HOTDOG_ACOT"/>
</dbReference>
<sequence>MSDKATYDRHMAIKVVMMPRDTNPHGTIFGGVLLSYIDQAGAVGAYHEIRTAGYGPKSIVTVGMKSVEFHRPVFVGNVVSFWTTLVQMGRTSITIHVEVEAERDGQIEKLTEAEVTYVAIESTGKTRRPVPIKDK</sequence>
<evidence type="ECO:0000256" key="2">
    <source>
        <dbReference type="ARBA" id="ARBA00022801"/>
    </source>
</evidence>
<dbReference type="SUPFAM" id="SSF54637">
    <property type="entry name" value="Thioesterase/thiol ester dehydrase-isomerase"/>
    <property type="match status" value="1"/>
</dbReference>
<feature type="domain" description="HotDog ACOT-type" evidence="4">
    <location>
        <begin position="7"/>
        <end position="123"/>
    </location>
</feature>